<dbReference type="GO" id="GO:0004347">
    <property type="term" value="F:glucose-6-phosphate isomerase activity"/>
    <property type="evidence" value="ECO:0007669"/>
    <property type="project" value="InterPro"/>
</dbReference>
<dbReference type="InterPro" id="IPR001347">
    <property type="entry name" value="SIS_dom"/>
</dbReference>
<dbReference type="SUPFAM" id="SSF53697">
    <property type="entry name" value="SIS domain"/>
    <property type="match status" value="1"/>
</dbReference>
<dbReference type="CDD" id="cd05637">
    <property type="entry name" value="SIS_PGI_PMI_2"/>
    <property type="match status" value="1"/>
</dbReference>
<dbReference type="PROSITE" id="PS51464">
    <property type="entry name" value="SIS"/>
    <property type="match status" value="1"/>
</dbReference>
<reference evidence="4 5" key="1">
    <citation type="journal article" date="2016" name="Nat. Commun.">
        <title>Thousands of microbial genomes shed light on interconnected biogeochemical processes in an aquifer system.</title>
        <authorList>
            <person name="Anantharaman K."/>
            <person name="Brown C.T."/>
            <person name="Hug L.A."/>
            <person name="Sharon I."/>
            <person name="Castelle C.J."/>
            <person name="Probst A.J."/>
            <person name="Thomas B.C."/>
            <person name="Singh A."/>
            <person name="Wilkins M.J."/>
            <person name="Karaoz U."/>
            <person name="Brodie E.L."/>
            <person name="Williams K.H."/>
            <person name="Hubbard S.S."/>
            <person name="Banfield J.F."/>
        </authorList>
    </citation>
    <scope>NUCLEOTIDE SEQUENCE [LARGE SCALE GENOMIC DNA]</scope>
</reference>
<dbReference type="GO" id="GO:0004476">
    <property type="term" value="F:mannose-6-phosphate isomerase activity"/>
    <property type="evidence" value="ECO:0007669"/>
    <property type="project" value="InterPro"/>
</dbReference>
<dbReference type="STRING" id="1798002.A2478_02110"/>
<dbReference type="NCBIfam" id="TIGR02128">
    <property type="entry name" value="G6PI_arch"/>
    <property type="match status" value="1"/>
</dbReference>
<evidence type="ECO:0000313" key="4">
    <source>
        <dbReference type="EMBL" id="OGF33465.1"/>
    </source>
</evidence>
<feature type="domain" description="SIS" evidence="3">
    <location>
        <begin position="31"/>
        <end position="177"/>
    </location>
</feature>
<dbReference type="GO" id="GO:0097367">
    <property type="term" value="F:carbohydrate derivative binding"/>
    <property type="evidence" value="ECO:0007669"/>
    <property type="project" value="InterPro"/>
</dbReference>
<dbReference type="InterPro" id="IPR046348">
    <property type="entry name" value="SIS_dom_sf"/>
</dbReference>
<dbReference type="GO" id="GO:1901135">
    <property type="term" value="P:carbohydrate derivative metabolic process"/>
    <property type="evidence" value="ECO:0007669"/>
    <property type="project" value="InterPro"/>
</dbReference>
<name>A0A1F5T3C8_9BACT</name>
<evidence type="ECO:0000256" key="2">
    <source>
        <dbReference type="ARBA" id="ARBA00023235"/>
    </source>
</evidence>
<dbReference type="GO" id="GO:0005975">
    <property type="term" value="P:carbohydrate metabolic process"/>
    <property type="evidence" value="ECO:0007669"/>
    <property type="project" value="InterPro"/>
</dbReference>
<comment type="caution">
    <text evidence="4">The sequence shown here is derived from an EMBL/GenBank/DDBJ whole genome shotgun (WGS) entry which is preliminary data.</text>
</comment>
<evidence type="ECO:0000256" key="1">
    <source>
        <dbReference type="ARBA" id="ARBA00010523"/>
    </source>
</evidence>
<dbReference type="Pfam" id="PF10432">
    <property type="entry name" value="bact-PGI_C"/>
    <property type="match status" value="1"/>
</dbReference>
<sequence length="337" mass="38178">MEELINKFDQSNLYSVIEKLPEQLLQAWDFTSTKFSSTPDKIFISGMGGSALPANILKTFLANSDLQFNIPIHINRTYTLPKNFDAKSGGIFISYSGNTEETLSALGQAIKTGFTNLIVLATGGKIEKLALDNHIPFVKIPNDVIEPRMGYGYFVGSLLKILTLSDLLQFNLPELKPEIDSLLSDTPKFKHQAQTLAKSLRDKTPIIYTSDHWKYLAMVIKINFNENSKIPCFWNVFPELNHNEMVGYTNPLTNYKILIFQDPDDNEKINQRIKVFQKLMENKLEVEIIPMSGQSAFSKLFSSLLIGLWTSYYLALEYGVDPAPVEMVEQFKALLNQ</sequence>
<evidence type="ECO:0000313" key="5">
    <source>
        <dbReference type="Proteomes" id="UP000179001"/>
    </source>
</evidence>
<accession>A0A1F5T3C8</accession>
<dbReference type="Proteomes" id="UP000179001">
    <property type="component" value="Unassembled WGS sequence"/>
</dbReference>
<evidence type="ECO:0000259" key="3">
    <source>
        <dbReference type="PROSITE" id="PS51464"/>
    </source>
</evidence>
<proteinExistence type="inferred from homology"/>
<dbReference type="InterPro" id="IPR019490">
    <property type="entry name" value="Glu6P/Mann6P_isomerase_C"/>
</dbReference>
<dbReference type="AlphaFoldDB" id="A0A1F5T3C8"/>
<protein>
    <submittedName>
        <fullName evidence="4">Bifunctional phosphoglucose/phosphomannose isomerase</fullName>
    </submittedName>
</protein>
<organism evidence="4 5">
    <name type="scientific">Candidatus Falkowbacteria bacterium RIFOXYC2_FULL_36_12</name>
    <dbReference type="NCBI Taxonomy" id="1798002"/>
    <lineage>
        <taxon>Bacteria</taxon>
        <taxon>Candidatus Falkowiibacteriota</taxon>
    </lineage>
</organism>
<dbReference type="EMBL" id="MFGJ01000001">
    <property type="protein sequence ID" value="OGF33465.1"/>
    <property type="molecule type" value="Genomic_DNA"/>
</dbReference>
<keyword evidence="2 4" id="KW-0413">Isomerase</keyword>
<dbReference type="Gene3D" id="3.40.50.10490">
    <property type="entry name" value="Glucose-6-phosphate isomerase like protein, domain 1"/>
    <property type="match status" value="2"/>
</dbReference>
<comment type="similarity">
    <text evidence="1">Belongs to the PGI/PMI family.</text>
</comment>
<gene>
    <name evidence="4" type="ORF">A2478_02110</name>
</gene>